<dbReference type="Proteomes" id="UP001165384">
    <property type="component" value="Unassembled WGS sequence"/>
</dbReference>
<sequence length="302" mass="33703">MNIDSEAMQTEFLNIWESKVASFPQATLFDLDKYLKGSFSVANSQASELIPKHLFLLSLATSCLLLLTRFVGERKMSTRSAAFISQLHRSVNCLIAIRLLLTSGLEETCRPITRNYLEILDISVACLGDHEFAIQLFGDDGVDFDSLWKSSIGFGKVYQYIRKAFQLAGLSDDEAAEHIQYRKAQKTLLSSSVHGDDAGAFRSMVIPLLGYPDMLSMEPHGVVSVHTANHVAAVISETFKHISLVLKILISKSAPAEFDLPREGVNMHTFFAHFFSFQEIYFQHELPDGDDIIASDFSTIHS</sequence>
<reference evidence="1" key="1">
    <citation type="submission" date="2022-01" db="EMBL/GenBank/DDBJ databases">
        <authorList>
            <person name="Jo J.-H."/>
            <person name="Im W.-T."/>
        </authorList>
    </citation>
    <scope>NUCLEOTIDE SEQUENCE</scope>
    <source>
        <strain evidence="1">XY25</strain>
    </source>
</reference>
<organism evidence="1 2">
    <name type="scientific">Dechloromonas hankyongensis</name>
    <dbReference type="NCBI Taxonomy" id="2908002"/>
    <lineage>
        <taxon>Bacteria</taxon>
        <taxon>Pseudomonadati</taxon>
        <taxon>Pseudomonadota</taxon>
        <taxon>Betaproteobacteria</taxon>
        <taxon>Rhodocyclales</taxon>
        <taxon>Azonexaceae</taxon>
        <taxon>Dechloromonas</taxon>
    </lineage>
</organism>
<comment type="caution">
    <text evidence="1">The sequence shown here is derived from an EMBL/GenBank/DDBJ whole genome shotgun (WGS) entry which is preliminary data.</text>
</comment>
<gene>
    <name evidence="1" type="ORF">LZ012_13365</name>
</gene>
<accession>A0ABS9K483</accession>
<keyword evidence="2" id="KW-1185">Reference proteome</keyword>
<evidence type="ECO:0000313" key="1">
    <source>
        <dbReference type="EMBL" id="MCG2577979.1"/>
    </source>
</evidence>
<evidence type="ECO:0000313" key="2">
    <source>
        <dbReference type="Proteomes" id="UP001165384"/>
    </source>
</evidence>
<proteinExistence type="predicted"/>
<name>A0ABS9K483_9RHOO</name>
<dbReference type="EMBL" id="JAKLTN010000002">
    <property type="protein sequence ID" value="MCG2577979.1"/>
    <property type="molecule type" value="Genomic_DNA"/>
</dbReference>
<dbReference type="RefSeq" id="WP_275711304.1">
    <property type="nucleotide sequence ID" value="NZ_JAKLTN010000002.1"/>
</dbReference>
<protein>
    <submittedName>
        <fullName evidence="1">Uncharacterized protein</fullName>
    </submittedName>
</protein>